<evidence type="ECO:0000256" key="7">
    <source>
        <dbReference type="ARBA" id="ARBA00038093"/>
    </source>
</evidence>
<dbReference type="GO" id="GO:0016787">
    <property type="term" value="F:hydrolase activity"/>
    <property type="evidence" value="ECO:0007669"/>
    <property type="project" value="UniProtKB-KW"/>
</dbReference>
<accession>A0A1C3NUQ0</accession>
<dbReference type="PANTHER" id="PTHR33653:SF1">
    <property type="entry name" value="RIBONUCLEASE VAPC2"/>
    <property type="match status" value="1"/>
</dbReference>
<keyword evidence="6 8" id="KW-0460">Magnesium</keyword>
<dbReference type="InterPro" id="IPR050556">
    <property type="entry name" value="Type_II_TA_system_RNase"/>
</dbReference>
<name>A0A1C3NUQ0_9ACTN</name>
<evidence type="ECO:0000256" key="8">
    <source>
        <dbReference type="HAMAP-Rule" id="MF_00265"/>
    </source>
</evidence>
<dbReference type="Pfam" id="PF01850">
    <property type="entry name" value="PIN"/>
    <property type="match status" value="1"/>
</dbReference>
<evidence type="ECO:0000256" key="6">
    <source>
        <dbReference type="ARBA" id="ARBA00022842"/>
    </source>
</evidence>
<evidence type="ECO:0000256" key="2">
    <source>
        <dbReference type="ARBA" id="ARBA00022649"/>
    </source>
</evidence>
<keyword evidence="4 8" id="KW-0479">Metal-binding</keyword>
<keyword evidence="5 8" id="KW-0378">Hydrolase</keyword>
<keyword evidence="2 8" id="KW-1277">Toxin-antitoxin system</keyword>
<dbReference type="InterPro" id="IPR022907">
    <property type="entry name" value="VapC_family"/>
</dbReference>
<feature type="domain" description="PIN" evidence="9">
    <location>
        <begin position="2"/>
        <end position="127"/>
    </location>
</feature>
<dbReference type="EC" id="3.1.-.-" evidence="8"/>
<evidence type="ECO:0000313" key="11">
    <source>
        <dbReference type="Proteomes" id="UP000199013"/>
    </source>
</evidence>
<dbReference type="GO" id="GO:0000287">
    <property type="term" value="F:magnesium ion binding"/>
    <property type="evidence" value="ECO:0007669"/>
    <property type="project" value="UniProtKB-UniRule"/>
</dbReference>
<dbReference type="PANTHER" id="PTHR33653">
    <property type="entry name" value="RIBONUCLEASE VAPC2"/>
    <property type="match status" value="1"/>
</dbReference>
<proteinExistence type="inferred from homology"/>
<evidence type="ECO:0000256" key="1">
    <source>
        <dbReference type="ARBA" id="ARBA00001946"/>
    </source>
</evidence>
<comment type="function">
    <text evidence="8">Toxic component of a toxin-antitoxin (TA) system. An RNase.</text>
</comment>
<evidence type="ECO:0000313" key="10">
    <source>
        <dbReference type="EMBL" id="SBW19032.1"/>
    </source>
</evidence>
<comment type="cofactor">
    <cofactor evidence="1 8">
        <name>Mg(2+)</name>
        <dbReference type="ChEBI" id="CHEBI:18420"/>
    </cofactor>
</comment>
<organism evidence="10 11">
    <name type="scientific">Candidatus Protofrankia californiensis</name>
    <dbReference type="NCBI Taxonomy" id="1839754"/>
    <lineage>
        <taxon>Bacteria</taxon>
        <taxon>Bacillati</taxon>
        <taxon>Actinomycetota</taxon>
        <taxon>Actinomycetes</taxon>
        <taxon>Frankiales</taxon>
        <taxon>Frankiaceae</taxon>
        <taxon>Protofrankia</taxon>
    </lineage>
</organism>
<dbReference type="GO" id="GO:0090729">
    <property type="term" value="F:toxin activity"/>
    <property type="evidence" value="ECO:0007669"/>
    <property type="project" value="UniProtKB-KW"/>
</dbReference>
<evidence type="ECO:0000256" key="3">
    <source>
        <dbReference type="ARBA" id="ARBA00022722"/>
    </source>
</evidence>
<dbReference type="InterPro" id="IPR002716">
    <property type="entry name" value="PIN_dom"/>
</dbReference>
<evidence type="ECO:0000259" key="9">
    <source>
        <dbReference type="Pfam" id="PF01850"/>
    </source>
</evidence>
<dbReference type="HAMAP" id="MF_00265">
    <property type="entry name" value="VapC_Nob1"/>
    <property type="match status" value="1"/>
</dbReference>
<keyword evidence="8" id="KW-0800">Toxin</keyword>
<dbReference type="InterPro" id="IPR029060">
    <property type="entry name" value="PIN-like_dom_sf"/>
</dbReference>
<feature type="binding site" evidence="8">
    <location>
        <position position="104"/>
    </location>
    <ligand>
        <name>Mg(2+)</name>
        <dbReference type="ChEBI" id="CHEBI:18420"/>
    </ligand>
</feature>
<dbReference type="SUPFAM" id="SSF88723">
    <property type="entry name" value="PIN domain-like"/>
    <property type="match status" value="1"/>
</dbReference>
<keyword evidence="11" id="KW-1185">Reference proteome</keyword>
<dbReference type="AlphaFoldDB" id="A0A1C3NUQ0"/>
<dbReference type="GO" id="GO:0004540">
    <property type="term" value="F:RNA nuclease activity"/>
    <property type="evidence" value="ECO:0007669"/>
    <property type="project" value="InterPro"/>
</dbReference>
<evidence type="ECO:0000256" key="5">
    <source>
        <dbReference type="ARBA" id="ARBA00022801"/>
    </source>
</evidence>
<feature type="binding site" evidence="8">
    <location>
        <position position="5"/>
    </location>
    <ligand>
        <name>Mg(2+)</name>
        <dbReference type="ChEBI" id="CHEBI:18420"/>
    </ligand>
</feature>
<protein>
    <recommendedName>
        <fullName evidence="8">Ribonuclease VapC</fullName>
        <shortName evidence="8">RNase VapC</shortName>
        <ecNumber evidence="8">3.1.-.-</ecNumber>
    </recommendedName>
    <alternativeName>
        <fullName evidence="8">Toxin VapC</fullName>
    </alternativeName>
</protein>
<sequence>MIVLDTNVISELMRARADPRVVVWVDKQPTDEVYLTAVTTAELRYGVARLPDGRRRTDLADRLQRAVEAGFTGRVLPFDDNAAAHYADIVVGRGQQGLVIGMADAQIAAICRSHSAGLATRNTKDFVHTGIDLIDPWRVAAD</sequence>
<gene>
    <name evidence="8" type="primary">vapC</name>
    <name evidence="10" type="ORF">FDG2_0930</name>
</gene>
<dbReference type="Gene3D" id="3.40.50.1010">
    <property type="entry name" value="5'-nuclease"/>
    <property type="match status" value="1"/>
</dbReference>
<dbReference type="CDD" id="cd18731">
    <property type="entry name" value="PIN_NgFitB-like"/>
    <property type="match status" value="1"/>
</dbReference>
<dbReference type="Proteomes" id="UP000199013">
    <property type="component" value="Unassembled WGS sequence"/>
</dbReference>
<reference evidence="11" key="1">
    <citation type="submission" date="2016-02" db="EMBL/GenBank/DDBJ databases">
        <authorList>
            <person name="Wibberg D."/>
        </authorList>
    </citation>
    <scope>NUCLEOTIDE SEQUENCE [LARGE SCALE GENOMIC DNA]</scope>
</reference>
<comment type="similarity">
    <text evidence="7 8">Belongs to the PINc/VapC protein family.</text>
</comment>
<evidence type="ECO:0000256" key="4">
    <source>
        <dbReference type="ARBA" id="ARBA00022723"/>
    </source>
</evidence>
<dbReference type="EMBL" id="FLUV01000371">
    <property type="protein sequence ID" value="SBW19032.1"/>
    <property type="molecule type" value="Genomic_DNA"/>
</dbReference>
<keyword evidence="3 8" id="KW-0540">Nuclease</keyword>